<proteinExistence type="predicted"/>
<dbReference type="RefSeq" id="WP_108401658.1">
    <property type="nucleotide sequence ID" value="NZ_NESP01000001.1"/>
</dbReference>
<comment type="caution">
    <text evidence="2">The sequence shown here is derived from an EMBL/GenBank/DDBJ whole genome shotgun (WGS) entry which is preliminary data.</text>
</comment>
<evidence type="ECO:0000313" key="3">
    <source>
        <dbReference type="Proteomes" id="UP000251341"/>
    </source>
</evidence>
<evidence type="ECO:0000313" key="2">
    <source>
        <dbReference type="EMBL" id="PUE58599.1"/>
    </source>
</evidence>
<dbReference type="Proteomes" id="UP000251341">
    <property type="component" value="Unassembled WGS sequence"/>
</dbReference>
<evidence type="ECO:0000259" key="1">
    <source>
        <dbReference type="Pfam" id="PF08878"/>
    </source>
</evidence>
<dbReference type="AlphaFoldDB" id="A0A315EN00"/>
<sequence>MTRFAEWCTEVVVGCSAPHSHTMLTADASKFDASVAIMADVMPDHFLPPSRLAEMFARLQRHEVAELIKNRLPESAQLKSGDLGEVLCTTFVREKTPFTLGINRLQFKDHRNMSMRGDDMLGFNLNPVTGKLTLLKAESKSNATMPAATVAKAREALSGYGELPSPHSMGFVADRLTNPADKPLRDAIDDAQLKKSLKPSDVTHMLFAFTGNDTTTLLQSNLSGYAGGSVQHYVGLRVAEHQKFIKAVFAAAGA</sequence>
<protein>
    <recommendedName>
        <fullName evidence="1">Anti-bacteriophage protein A/HamA C-terminal domain-containing protein</fullName>
    </recommendedName>
</protein>
<dbReference type="EMBL" id="NESP01000001">
    <property type="protein sequence ID" value="PUE58599.1"/>
    <property type="molecule type" value="Genomic_DNA"/>
</dbReference>
<feature type="domain" description="Anti-bacteriophage protein A/HamA C-terminal" evidence="1">
    <location>
        <begin position="4"/>
        <end position="251"/>
    </location>
</feature>
<dbReference type="InterPro" id="IPR014976">
    <property type="entry name" value="AbpA_HamA_C"/>
</dbReference>
<dbReference type="Pfam" id="PF08878">
    <property type="entry name" value="HamA"/>
    <property type="match status" value="1"/>
</dbReference>
<name>A0A315EN00_9BURK</name>
<accession>A0A315EN00</accession>
<organism evidence="2 3">
    <name type="scientific">Limnohabitans curvus</name>
    <dbReference type="NCBI Taxonomy" id="323423"/>
    <lineage>
        <taxon>Bacteria</taxon>
        <taxon>Pseudomonadati</taxon>
        <taxon>Pseudomonadota</taxon>
        <taxon>Betaproteobacteria</taxon>
        <taxon>Burkholderiales</taxon>
        <taxon>Comamonadaceae</taxon>
        <taxon>Limnohabitans</taxon>
    </lineage>
</organism>
<keyword evidence="3" id="KW-1185">Reference proteome</keyword>
<gene>
    <name evidence="2" type="ORF">B9Z44_02695</name>
</gene>
<reference evidence="2 3" key="1">
    <citation type="submission" date="2017-04" db="EMBL/GenBank/DDBJ databases">
        <title>Unexpected and diverse lifestyles within the genus Limnohabitans.</title>
        <authorList>
            <person name="Kasalicky V."/>
            <person name="Mehrshad M."/>
            <person name="Andrei S.-A."/>
            <person name="Salcher M."/>
            <person name="Kratochvilova H."/>
            <person name="Simek K."/>
            <person name="Ghai R."/>
        </authorList>
    </citation>
    <scope>NUCLEOTIDE SEQUENCE [LARGE SCALE GENOMIC DNA]</scope>
    <source>
        <strain evidence="2 3">MWH-C5</strain>
    </source>
</reference>